<organism evidence="2 3">
    <name type="scientific">Halobaculum lipolyticum</name>
    <dbReference type="NCBI Taxonomy" id="3032001"/>
    <lineage>
        <taxon>Archaea</taxon>
        <taxon>Methanobacteriati</taxon>
        <taxon>Methanobacteriota</taxon>
        <taxon>Stenosarchaea group</taxon>
        <taxon>Halobacteria</taxon>
        <taxon>Halobacteriales</taxon>
        <taxon>Haloferacaceae</taxon>
        <taxon>Halobaculum</taxon>
    </lineage>
</organism>
<gene>
    <name evidence="2" type="ORF">ACFQL9_08305</name>
</gene>
<dbReference type="GeneID" id="81125393"/>
<keyword evidence="3" id="KW-1185">Reference proteome</keyword>
<accession>A0ABD5WDQ7</accession>
<evidence type="ECO:0000256" key="1">
    <source>
        <dbReference type="SAM" id="MobiDB-lite"/>
    </source>
</evidence>
<sequence length="281" mass="29302">MFRPLVVVAVAVALVTAGCGATGGGDGGARTVNPALAETPTATATATPEPTYPPGVRPDGVDARVLAGNHDRMLDRVNSTVRVDRRVVDANGTTVSATDVRIESSGPRLHYRVDERGGLPDQFVSPFPVFEFWTNGTVTVTRSVDAGGNATVRRIEGQPPTIAAADDTGEESVFGAVRGTNARLVGTETVDGETVYVVRAAHDDLDRRGGPPVRDVRLNATVTEAGVVLAYDLSFTATYERPDGGTLVATTTERFRTELGGEAASPPPWVDGSNATTAGDD</sequence>
<dbReference type="AlphaFoldDB" id="A0ABD5WDQ7"/>
<comment type="caution">
    <text evidence="2">The sequence shown here is derived from an EMBL/GenBank/DDBJ whole genome shotgun (WGS) entry which is preliminary data.</text>
</comment>
<dbReference type="Proteomes" id="UP001596461">
    <property type="component" value="Unassembled WGS sequence"/>
</dbReference>
<evidence type="ECO:0008006" key="4">
    <source>
        <dbReference type="Google" id="ProtNLM"/>
    </source>
</evidence>
<evidence type="ECO:0000313" key="2">
    <source>
        <dbReference type="EMBL" id="MFC7069640.1"/>
    </source>
</evidence>
<feature type="compositionally biased region" description="Low complexity" evidence="1">
    <location>
        <begin position="39"/>
        <end position="49"/>
    </location>
</feature>
<proteinExistence type="predicted"/>
<dbReference type="RefSeq" id="WP_284030556.1">
    <property type="nucleotide sequence ID" value="NZ_CP126154.1"/>
</dbReference>
<reference evidence="2 3" key="1">
    <citation type="journal article" date="2019" name="Int. J. Syst. Evol. Microbiol.">
        <title>The Global Catalogue of Microorganisms (GCM) 10K type strain sequencing project: providing services to taxonomists for standard genome sequencing and annotation.</title>
        <authorList>
            <consortium name="The Broad Institute Genomics Platform"/>
            <consortium name="The Broad Institute Genome Sequencing Center for Infectious Disease"/>
            <person name="Wu L."/>
            <person name="Ma J."/>
        </authorList>
    </citation>
    <scope>NUCLEOTIDE SEQUENCE [LARGE SCALE GENOMIC DNA]</scope>
    <source>
        <strain evidence="2 3">DT31</strain>
    </source>
</reference>
<evidence type="ECO:0000313" key="3">
    <source>
        <dbReference type="Proteomes" id="UP001596461"/>
    </source>
</evidence>
<feature type="region of interest" description="Disordered" evidence="1">
    <location>
        <begin position="39"/>
        <end position="59"/>
    </location>
</feature>
<dbReference type="EMBL" id="JBHTAH010000005">
    <property type="protein sequence ID" value="MFC7069640.1"/>
    <property type="molecule type" value="Genomic_DNA"/>
</dbReference>
<dbReference type="Pfam" id="PF24381">
    <property type="entry name" value="DUF7537"/>
    <property type="match status" value="1"/>
</dbReference>
<protein>
    <recommendedName>
        <fullName evidence="4">Outer membrane lipoprotein-sorting protein</fullName>
    </recommendedName>
</protein>
<feature type="region of interest" description="Disordered" evidence="1">
    <location>
        <begin position="257"/>
        <end position="281"/>
    </location>
</feature>
<name>A0ABD5WDQ7_9EURY</name>
<dbReference type="PROSITE" id="PS51257">
    <property type="entry name" value="PROKAR_LIPOPROTEIN"/>
    <property type="match status" value="1"/>
</dbReference>
<dbReference type="InterPro" id="IPR055959">
    <property type="entry name" value="DUF7537"/>
</dbReference>